<dbReference type="Gene3D" id="3.10.129.10">
    <property type="entry name" value="Hotdog Thioesterase"/>
    <property type="match status" value="1"/>
</dbReference>
<dbReference type="EMBL" id="JARAKF010000006">
    <property type="protein sequence ID" value="MDU9001986.1"/>
    <property type="molecule type" value="Genomic_DNA"/>
</dbReference>
<comment type="similarity">
    <text evidence="1">Belongs to the enoyl-CoA hydratase/isomerase family.</text>
</comment>
<reference evidence="3 4" key="1">
    <citation type="submission" date="2023-02" db="EMBL/GenBank/DDBJ databases">
        <authorList>
            <person name="Maleckis M."/>
        </authorList>
    </citation>
    <scope>NUCLEOTIDE SEQUENCE [LARGE SCALE GENOMIC DNA]</scope>
    <source>
        <strain evidence="3 4">P8-A2</strain>
    </source>
</reference>
<dbReference type="PANTHER" id="PTHR43664">
    <property type="entry name" value="MONOAMINE OXIDASE-RELATED"/>
    <property type="match status" value="1"/>
</dbReference>
<sequence>MTTTVPAPTDNFTHPIEDRYFEDYVPGAVHVFGSSTLTEQDILDFARRFDTQSFHTDPVAAQAGQFQGLIASGWHTAAVMMRLYADHYLSKVASLASPGVDELRWQRPVRPGDTLSVRATIAQARISRSKPDRGIVHTQVEVLNQHGEMVLTMTVMNMLRRRP</sequence>
<name>A0ABU3V740_9ACTN</name>
<evidence type="ECO:0000313" key="3">
    <source>
        <dbReference type="EMBL" id="MDU9001986.1"/>
    </source>
</evidence>
<dbReference type="CDD" id="cd03454">
    <property type="entry name" value="YdeM"/>
    <property type="match status" value="1"/>
</dbReference>
<dbReference type="InterPro" id="IPR029069">
    <property type="entry name" value="HotDog_dom_sf"/>
</dbReference>
<evidence type="ECO:0000313" key="4">
    <source>
        <dbReference type="Proteomes" id="UP001257627"/>
    </source>
</evidence>
<protein>
    <submittedName>
        <fullName evidence="3">MaoC family dehydratase</fullName>
    </submittedName>
</protein>
<gene>
    <name evidence="3" type="ORF">PU648_59425</name>
</gene>
<dbReference type="SUPFAM" id="SSF54637">
    <property type="entry name" value="Thioesterase/thiol ester dehydrase-isomerase"/>
    <property type="match status" value="1"/>
</dbReference>
<evidence type="ECO:0000256" key="1">
    <source>
        <dbReference type="ARBA" id="ARBA00005254"/>
    </source>
</evidence>
<evidence type="ECO:0000259" key="2">
    <source>
        <dbReference type="Pfam" id="PF01575"/>
    </source>
</evidence>
<accession>A0ABU3V740</accession>
<dbReference type="InterPro" id="IPR052342">
    <property type="entry name" value="MCH/BMMD"/>
</dbReference>
<proteinExistence type="inferred from homology"/>
<dbReference type="InterPro" id="IPR002539">
    <property type="entry name" value="MaoC-like_dom"/>
</dbReference>
<dbReference type="Pfam" id="PF01575">
    <property type="entry name" value="MaoC_dehydratas"/>
    <property type="match status" value="1"/>
</dbReference>
<feature type="domain" description="MaoC-like" evidence="2">
    <location>
        <begin position="34"/>
        <end position="134"/>
    </location>
</feature>
<keyword evidence="4" id="KW-1185">Reference proteome</keyword>
<dbReference type="PANTHER" id="PTHR43664:SF1">
    <property type="entry name" value="BETA-METHYLMALYL-COA DEHYDRATASE"/>
    <property type="match status" value="1"/>
</dbReference>
<comment type="caution">
    <text evidence="3">The sequence shown here is derived from an EMBL/GenBank/DDBJ whole genome shotgun (WGS) entry which is preliminary data.</text>
</comment>
<organism evidence="3 4">
    <name type="scientific">Streptomyces mirabilis</name>
    <dbReference type="NCBI Taxonomy" id="68239"/>
    <lineage>
        <taxon>Bacteria</taxon>
        <taxon>Bacillati</taxon>
        <taxon>Actinomycetota</taxon>
        <taxon>Actinomycetes</taxon>
        <taxon>Kitasatosporales</taxon>
        <taxon>Streptomycetaceae</taxon>
        <taxon>Streptomyces</taxon>
    </lineage>
</organism>
<dbReference type="RefSeq" id="WP_266945594.1">
    <property type="nucleotide sequence ID" value="NZ_CP107955.1"/>
</dbReference>
<dbReference type="Proteomes" id="UP001257627">
    <property type="component" value="Unassembled WGS sequence"/>
</dbReference>